<evidence type="ECO:0000256" key="1">
    <source>
        <dbReference type="SAM" id="MobiDB-lite"/>
    </source>
</evidence>
<feature type="compositionally biased region" description="Basic and acidic residues" evidence="1">
    <location>
        <begin position="69"/>
        <end position="78"/>
    </location>
</feature>
<dbReference type="EMBL" id="CP042204">
    <property type="protein sequence ID" value="QDS78233.1"/>
    <property type="molecule type" value="Genomic_DNA"/>
</dbReference>
<accession>A0A517LRJ8</accession>
<feature type="compositionally biased region" description="Basic and acidic residues" evidence="1">
    <location>
        <begin position="135"/>
        <end position="146"/>
    </location>
</feature>
<feature type="compositionally biased region" description="Basic and acidic residues" evidence="1">
    <location>
        <begin position="540"/>
        <end position="554"/>
    </location>
</feature>
<feature type="compositionally biased region" description="Basic residues" evidence="1">
    <location>
        <begin position="228"/>
        <end position="241"/>
    </location>
</feature>
<feature type="compositionally biased region" description="Polar residues" evidence="1">
    <location>
        <begin position="41"/>
        <end position="53"/>
    </location>
</feature>
<feature type="compositionally biased region" description="Basic residues" evidence="1">
    <location>
        <begin position="253"/>
        <end position="264"/>
    </location>
</feature>
<dbReference type="AlphaFoldDB" id="A0A517LRJ8"/>
<sequence>MKPKNPVLYPEPDTGEPAKDPQLALKPSRNLAPHPRRASKQDASSNLVETTITKKLVLTSAVPKPKPTRVTDKQHIDIFEVPDDEESDGGESDDGGSHAGPDEEDEEFGIPASSFSNTKGTLLQHSVMLGGEDDPINRHDEERDNHEDEEDDEEDDEDEDSRVVEPDIEELGMPSSSLGIPQSSILLDEDVCEDGESQRESVSDEQGHDAVPITSTKVTMPDSESRASKRKTSVTPSKRKLQGPEPNAYSPAKRGRGRPKKMTSSRKPPTPTTPQSKTLKKPPGVETRKSPRLHPRKGEVLLALPTSWSLKSTSTPTIIRTEPTDPETDVGSPSITDRKRMSKESTSLAVPGNTRKRKTKRSKTETLTPGAEESAKRHEVEEVDDMEVDQEQDDDMLVGTKQVGTGTIDIDQAPEEIMNLPPSKMELGQILSTLEEYDDQLRGILARSFGPPDGFGQSVQGRVGPKALVPNMSGKQPYTTLSALAGLHYHDFPAHLQKSIDDIIESVDEEAIRVLFRRLVGHPSTTMANNASTSANFAAHPDDPSHRDDNDKTLSSKPQTTRKAKPHGPYAVAAARPQRQISVLRLNRTSSFGPSLFQRDEYWDYMQKGGLDGQTERKYEAARSVADKSNKSKDVMHDQLRGAFDGIAHVLQTNHSIDRTLQPFSTDRAKLEKALELLKDQTKTWTRILKVPKEGSIKKRKAASGLVRKAAVESPASKGKGVAGSTQTEMAVRGPAQGGRRS</sequence>
<feature type="compositionally biased region" description="Polar residues" evidence="1">
    <location>
        <begin position="306"/>
        <end position="318"/>
    </location>
</feature>
<dbReference type="Proteomes" id="UP000316270">
    <property type="component" value="Chromosome 20"/>
</dbReference>
<feature type="compositionally biased region" description="Low complexity" evidence="1">
    <location>
        <begin position="525"/>
        <end position="539"/>
    </location>
</feature>
<reference evidence="2 3" key="1">
    <citation type="submission" date="2019-07" db="EMBL/GenBank/DDBJ databases">
        <title>Finished genome of Venturia effusa.</title>
        <authorList>
            <person name="Young C.A."/>
            <person name="Cox M.P."/>
            <person name="Ganley A.R.D."/>
            <person name="David W.J."/>
        </authorList>
    </citation>
    <scope>NUCLEOTIDE SEQUENCE [LARGE SCALE GENOMIC DNA]</scope>
    <source>
        <strain evidence="3">albino</strain>
    </source>
</reference>
<organism evidence="2 3">
    <name type="scientific">Venturia effusa</name>
    <dbReference type="NCBI Taxonomy" id="50376"/>
    <lineage>
        <taxon>Eukaryota</taxon>
        <taxon>Fungi</taxon>
        <taxon>Dikarya</taxon>
        <taxon>Ascomycota</taxon>
        <taxon>Pezizomycotina</taxon>
        <taxon>Dothideomycetes</taxon>
        <taxon>Pleosporomycetidae</taxon>
        <taxon>Venturiales</taxon>
        <taxon>Venturiaceae</taxon>
        <taxon>Venturia</taxon>
    </lineage>
</organism>
<dbReference type="OrthoDB" id="10621362at2759"/>
<feature type="compositionally biased region" description="Acidic residues" evidence="1">
    <location>
        <begin position="147"/>
        <end position="170"/>
    </location>
</feature>
<feature type="region of interest" description="Disordered" evidence="1">
    <location>
        <begin position="1"/>
        <end position="389"/>
    </location>
</feature>
<feature type="compositionally biased region" description="Polar residues" evidence="1">
    <location>
        <begin position="174"/>
        <end position="185"/>
    </location>
</feature>
<feature type="compositionally biased region" description="Basic and acidic residues" evidence="1">
    <location>
        <begin position="196"/>
        <end position="208"/>
    </location>
</feature>
<evidence type="ECO:0000313" key="3">
    <source>
        <dbReference type="Proteomes" id="UP000316270"/>
    </source>
</evidence>
<feature type="region of interest" description="Disordered" evidence="1">
    <location>
        <begin position="525"/>
        <end position="571"/>
    </location>
</feature>
<feature type="compositionally biased region" description="Acidic residues" evidence="1">
    <location>
        <begin position="80"/>
        <end position="94"/>
    </location>
</feature>
<protein>
    <submittedName>
        <fullName evidence="2">Uncharacterized protein</fullName>
    </submittedName>
</protein>
<keyword evidence="3" id="KW-1185">Reference proteome</keyword>
<proteinExistence type="predicted"/>
<feature type="compositionally biased region" description="Polar residues" evidence="1">
    <location>
        <begin position="113"/>
        <end position="124"/>
    </location>
</feature>
<gene>
    <name evidence="2" type="ORF">FKW77_001971</name>
</gene>
<name>A0A517LRJ8_9PEZI</name>
<evidence type="ECO:0000313" key="2">
    <source>
        <dbReference type="EMBL" id="QDS78233.1"/>
    </source>
</evidence>
<feature type="region of interest" description="Disordered" evidence="1">
    <location>
        <begin position="699"/>
        <end position="742"/>
    </location>
</feature>